<feature type="compositionally biased region" description="Polar residues" evidence="8">
    <location>
        <begin position="1318"/>
        <end position="1328"/>
    </location>
</feature>
<dbReference type="SUPFAM" id="SSF48452">
    <property type="entry name" value="TPR-like"/>
    <property type="match status" value="2"/>
</dbReference>
<dbReference type="Gramene" id="RZC61881">
    <property type="protein sequence ID" value="RZC61881"/>
    <property type="gene ID" value="C5167_023638"/>
</dbReference>
<dbReference type="InterPro" id="IPR033646">
    <property type="entry name" value="CLU-central"/>
</dbReference>
<feature type="region of interest" description="Disordered" evidence="8">
    <location>
        <begin position="1232"/>
        <end position="1341"/>
    </location>
</feature>
<keyword evidence="3" id="KW-0963">Cytoplasm</keyword>
<evidence type="ECO:0000256" key="4">
    <source>
        <dbReference type="ARBA" id="ARBA00022737"/>
    </source>
</evidence>
<evidence type="ECO:0000256" key="3">
    <source>
        <dbReference type="ARBA" id="ARBA00022490"/>
    </source>
</evidence>
<dbReference type="GO" id="GO:0003729">
    <property type="term" value="F:mRNA binding"/>
    <property type="evidence" value="ECO:0007669"/>
    <property type="project" value="EnsemblPlants"/>
</dbReference>
<organism evidence="10 11">
    <name type="scientific">Papaver somniferum</name>
    <name type="common">Opium poppy</name>
    <dbReference type="NCBI Taxonomy" id="3469"/>
    <lineage>
        <taxon>Eukaryota</taxon>
        <taxon>Viridiplantae</taxon>
        <taxon>Streptophyta</taxon>
        <taxon>Embryophyta</taxon>
        <taxon>Tracheophyta</taxon>
        <taxon>Spermatophyta</taxon>
        <taxon>Magnoliopsida</taxon>
        <taxon>Ranunculales</taxon>
        <taxon>Papaveraceae</taxon>
        <taxon>Papaveroideae</taxon>
        <taxon>Papaver</taxon>
    </lineage>
</organism>
<dbReference type="FunFam" id="1.25.40.10:FF:000024">
    <property type="entry name" value="Tetratricopeptide repeat (TPR)-like superfamily protein"/>
    <property type="match status" value="1"/>
</dbReference>
<dbReference type="Pfam" id="PF15044">
    <property type="entry name" value="CLU_N"/>
    <property type="match status" value="1"/>
</dbReference>
<dbReference type="Pfam" id="PF13424">
    <property type="entry name" value="TPR_12"/>
    <property type="match status" value="2"/>
</dbReference>
<feature type="compositionally biased region" description="Basic and acidic residues" evidence="8">
    <location>
        <begin position="1453"/>
        <end position="1479"/>
    </location>
</feature>
<feature type="compositionally biased region" description="Basic and acidic residues" evidence="8">
    <location>
        <begin position="1828"/>
        <end position="1844"/>
    </location>
</feature>
<evidence type="ECO:0000259" key="9">
    <source>
        <dbReference type="PROSITE" id="PS51823"/>
    </source>
</evidence>
<dbReference type="OMA" id="TLKWKWV"/>
<sequence>MAPKNGKSKPHKSKGDKKKKEEKVLPSVLDITVETPDYSLLTLKGISTDKILDVKKLLTVNVETCHLTNYSLSHEVRGNRLKDSVEIISLKPPQLSIVEEEYTEELAIDNVRRLLDIVACTTSFTSSSRTNQRDEQSNSISSNNGDESTTAAVISDKIGGGSEAALSSPKPGSKKSNKDGRKPVSASMAVDAAKEAMENGEIASPPPKLAQFYDFFSFSHLTPPIQYIRKSSRPFLDDKTDDDFFQIDVRVCSGKPVTIVASRKGFYPSGKKLLCSPTLVNLLQQLSRNFDAAYKSLMKAFIEHNKFGNLPYGFRANTWLVPPVVADDPSTFPPLPVEDESWGGNGGGQGRDGKHGDRQWAKEFSILAAMPCKTPEERQIRDRKAFLLHSLFVDVSVYKAVISIQHVINNSQLAQDCSILHEEQVGDIKIRITRDNPVVSGKLDGKNDGSQTLGISPKDLSQRSLLKGITADESATVHDTATLGVVVVRHCGYTAVVKVPVEDNLGSSLGSQDIDIMDQPMGGANALNVNSLRMLLHKSSTPQASTGVQRSQNADVEDLHAARSIVRKVLAESLEKLEGETTEQRTSIRWELGACWLQHLQNQASGNTESKKTEEVKAETAVKGLGKQGGLLKEIKKKTDDKSNKMEHEIISNGCDMSNLETSEKETLLKKLLPEEDFLRLKESETGLHLKSPDELIEMAHNYYNDTAIPKLVADFGSLELSPVDGRTLTDFMHTRGLQMYSLGRVVELADKLPHVQSLCIHEMIVRAFKHILRAVVAAVPNIADVARLITSCLNILLGTPSAENPDAQSTTDDDLKWKWVETFLLKRFGWKWSRENSTELRKFAILRGLCHKVGLELVPRDYDVDSQFPFKESDIASMVPVYKHVACSSADGRTLLESSKTSLDKGKLEDAVNFGTKALSKLVAVCGPYHRMTAGAYSLLAVVLYHTGDFNQATIYQQKALDINERELGLDHPDTMKSYGDLAVFYYRLQHTELALKYVNRALYLLHLTCGPSHPNTAATYINVAMMEEGLGNVHVALRYLHEALKCNQRLLGADHIQTAASYHAIAIALSLMEAYSLSVQHEQTTLQILQAKLGKEDLRTQDAAAWLEYFESKAIEQQEAARNGTPKPDTSIASKGHLSVSDLLDYINPDADRRVSQKKQAQAKIKGKPGQNQLETVTDNDGTLSPTYPVTETSSDKENKTDALSEEKKVEKPIVSIVDVPYLSLQQDISAQDDTSTEGGWQEAVPKGRSVAGRKPSGSRRPSLAKLNTNSMNIPESARLRGKPTNFPSQRTSPNESAGASASSPPILAPKKLVKSSDSVQKTSMAGTVVSEAEKSDTSKLVLTSTPVVQSVKVSPLTSPVNVQSAGKLLSYKEVALAPPGTIVKAVVEQQSISITKSINIGEKDEKEGDKKVQSLSEVKPEPSVSSKEIKVPIIGDNDKEGKSNVIESSPKIKNDVSEEKEMDSKEVVGSKLEGSESPKNSVSDTIPLEVKSNKEDGTNVKEKVAGEGEGSVLSLPDGGENVKSLAVEGEKQEESEARKEMNKKLSAAAPPFNPTMIPVFGTIPAPAYKDLGGILPPPVNIPPMMTVNPIRKSPHQSATTRVPYGPRLSGGYRSGNRIPRGKSSYQNGENATGDGTHFSTPRIIMNPHAAEFVPGQAWVSNGFPVSPNDSLESAPMSPNDFPESPNGILLVPNDVPASPGNSPACPNGILASPPVTPTEVVVDKIQTAVAEMSSNEKLATDGKEDDQPQKDEEIKLEVTHSSVESQQTDTPSVEQIPTDSVVVAKHLVVATNGTSKNLAVDKDGKSKKCWGDYSDSEAEVADAAEVDKCSEKEAEVSDTKS</sequence>
<reference evidence="10 11" key="1">
    <citation type="journal article" date="2018" name="Science">
        <title>The opium poppy genome and morphinan production.</title>
        <authorList>
            <person name="Guo L."/>
            <person name="Winzer T."/>
            <person name="Yang X."/>
            <person name="Li Y."/>
            <person name="Ning Z."/>
            <person name="He Z."/>
            <person name="Teodor R."/>
            <person name="Lu Y."/>
            <person name="Bowser T.A."/>
            <person name="Graham I.A."/>
            <person name="Ye K."/>
        </authorList>
    </citation>
    <scope>NUCLEOTIDE SEQUENCE [LARGE SCALE GENOMIC DNA]</scope>
    <source>
        <strain evidence="11">cv. HN1</strain>
        <tissue evidence="10">Leaves</tissue>
    </source>
</reference>
<evidence type="ECO:0000313" key="11">
    <source>
        <dbReference type="Proteomes" id="UP000316621"/>
    </source>
</evidence>
<dbReference type="PROSITE" id="PS50005">
    <property type="entry name" value="TPR"/>
    <property type="match status" value="1"/>
</dbReference>
<comment type="subcellular location">
    <subcellularLocation>
        <location evidence="2">Cytoplasm</location>
        <location evidence="2">Cytosol</location>
    </subcellularLocation>
    <subcellularLocation>
        <location evidence="1">Nucleus</location>
    </subcellularLocation>
</comment>
<feature type="compositionally biased region" description="Basic and acidic residues" evidence="8">
    <location>
        <begin position="1494"/>
        <end position="1509"/>
    </location>
</feature>
<evidence type="ECO:0000256" key="6">
    <source>
        <dbReference type="ARBA" id="ARBA00023242"/>
    </source>
</evidence>
<feature type="compositionally biased region" description="Polar residues" evidence="8">
    <location>
        <begin position="1288"/>
        <end position="1306"/>
    </location>
</feature>
<gene>
    <name evidence="10" type="ORF">C5167_023638</name>
</gene>
<dbReference type="GO" id="GO:0005634">
    <property type="term" value="C:nucleus"/>
    <property type="evidence" value="ECO:0007669"/>
    <property type="project" value="UniProtKB-SubCell"/>
</dbReference>
<dbReference type="PROSITE" id="PS51823">
    <property type="entry name" value="CLU"/>
    <property type="match status" value="1"/>
</dbReference>
<proteinExistence type="predicted"/>
<dbReference type="GO" id="GO:0005829">
    <property type="term" value="C:cytosol"/>
    <property type="evidence" value="ECO:0007669"/>
    <property type="project" value="UniProtKB-SubCell"/>
</dbReference>
<dbReference type="InterPro" id="IPR011990">
    <property type="entry name" value="TPR-like_helical_dom_sf"/>
</dbReference>
<dbReference type="Proteomes" id="UP000316621">
    <property type="component" value="Chromosome 5"/>
</dbReference>
<feature type="region of interest" description="Disordered" evidence="8">
    <location>
        <begin position="1"/>
        <end position="22"/>
    </location>
</feature>
<evidence type="ECO:0000256" key="7">
    <source>
        <dbReference type="PROSITE-ProRule" id="PRU00339"/>
    </source>
</evidence>
<dbReference type="Pfam" id="PF12807">
    <property type="entry name" value="eIF3_p135"/>
    <property type="match status" value="1"/>
</dbReference>
<feature type="region of interest" description="Disordered" evidence="8">
    <location>
        <begin position="1404"/>
        <end position="1540"/>
    </location>
</feature>
<dbReference type="InterPro" id="IPR027523">
    <property type="entry name" value="CLU_prot"/>
</dbReference>
<feature type="compositionally biased region" description="Polar residues" evidence="8">
    <location>
        <begin position="1174"/>
        <end position="1195"/>
    </location>
</feature>
<dbReference type="InterPro" id="IPR028275">
    <property type="entry name" value="CLU_N"/>
</dbReference>
<feature type="compositionally biased region" description="Polar residues" evidence="8">
    <location>
        <begin position="137"/>
        <end position="152"/>
    </location>
</feature>
<evidence type="ECO:0000256" key="1">
    <source>
        <dbReference type="ARBA" id="ARBA00004123"/>
    </source>
</evidence>
<dbReference type="STRING" id="3469.A0A4Y7JPJ8"/>
<feature type="compositionally biased region" description="Basic and acidic residues" evidence="8">
    <location>
        <begin position="1196"/>
        <end position="1209"/>
    </location>
</feature>
<evidence type="ECO:0000313" key="10">
    <source>
        <dbReference type="EMBL" id="RZC61881.1"/>
    </source>
</evidence>
<dbReference type="InterPro" id="IPR019734">
    <property type="entry name" value="TPR_rpt"/>
</dbReference>
<evidence type="ECO:0000256" key="5">
    <source>
        <dbReference type="ARBA" id="ARBA00022803"/>
    </source>
</evidence>
<feature type="compositionally biased region" description="Basic and acidic residues" evidence="8">
    <location>
        <begin position="1531"/>
        <end position="1540"/>
    </location>
</feature>
<feature type="region of interest" description="Disordered" evidence="8">
    <location>
        <begin position="1153"/>
        <end position="1209"/>
    </location>
</feature>
<feature type="region of interest" description="Disordered" evidence="8">
    <location>
        <begin position="1591"/>
        <end position="1636"/>
    </location>
</feature>
<dbReference type="SMART" id="SM00028">
    <property type="entry name" value="TPR"/>
    <property type="match status" value="3"/>
</dbReference>
<dbReference type="OrthoDB" id="1414216at2759"/>
<feature type="compositionally biased region" description="Basic and acidic residues" evidence="8">
    <location>
        <begin position="1404"/>
        <end position="1415"/>
    </location>
</feature>
<accession>A0A4Y7JPJ8</accession>
<keyword evidence="5 7" id="KW-0802">TPR repeat</keyword>
<dbReference type="CDD" id="cd15466">
    <property type="entry name" value="CLU-central"/>
    <property type="match status" value="1"/>
</dbReference>
<dbReference type="GO" id="GO:0019750">
    <property type="term" value="P:chloroplast localization"/>
    <property type="evidence" value="ECO:0007669"/>
    <property type="project" value="EnsemblPlants"/>
</dbReference>
<dbReference type="Gene3D" id="1.25.40.10">
    <property type="entry name" value="Tetratricopeptide repeat domain"/>
    <property type="match status" value="1"/>
</dbReference>
<name>A0A4Y7JPJ8_PAPSO</name>
<evidence type="ECO:0000256" key="8">
    <source>
        <dbReference type="SAM" id="MobiDB-lite"/>
    </source>
</evidence>
<feature type="compositionally biased region" description="Basic residues" evidence="8">
    <location>
        <begin position="1"/>
        <end position="17"/>
    </location>
</feature>
<dbReference type="PANTHER" id="PTHR12601:SF39">
    <property type="entry name" value="PROTEIN REDUCED CHLOROPLAST COVERAGE 2"/>
    <property type="match status" value="1"/>
</dbReference>
<feature type="region of interest" description="Disordered" evidence="8">
    <location>
        <begin position="1822"/>
        <end position="1844"/>
    </location>
</feature>
<feature type="repeat" description="TPR" evidence="7">
    <location>
        <begin position="935"/>
        <end position="968"/>
    </location>
</feature>
<protein>
    <recommendedName>
        <fullName evidence="9">Clu domain-containing protein</fullName>
    </recommendedName>
</protein>
<dbReference type="InterPro" id="IPR025697">
    <property type="entry name" value="CLU_dom"/>
</dbReference>
<feature type="domain" description="Clu" evidence="9">
    <location>
        <begin position="338"/>
        <end position="611"/>
    </location>
</feature>
<evidence type="ECO:0000256" key="2">
    <source>
        <dbReference type="ARBA" id="ARBA00004514"/>
    </source>
</evidence>
<feature type="compositionally biased region" description="Polar residues" evidence="8">
    <location>
        <begin position="1232"/>
        <end position="1241"/>
    </location>
</feature>
<keyword evidence="4" id="KW-0677">Repeat</keyword>
<dbReference type="EMBL" id="CM010719">
    <property type="protein sequence ID" value="RZC61881.1"/>
    <property type="molecule type" value="Genomic_DNA"/>
</dbReference>
<feature type="compositionally biased region" description="Low complexity" evidence="8">
    <location>
        <begin position="1160"/>
        <end position="1173"/>
    </location>
</feature>
<feature type="region of interest" description="Disordered" evidence="8">
    <location>
        <begin position="126"/>
        <end position="188"/>
    </location>
</feature>
<keyword evidence="6" id="KW-0539">Nucleus</keyword>
<dbReference type="PANTHER" id="PTHR12601">
    <property type="entry name" value="EUKARYOTIC TRANSLATION INITIATION FACTOR 3 SUBUNIT EIF-3"/>
    <property type="match status" value="1"/>
</dbReference>
<keyword evidence="11" id="KW-1185">Reference proteome</keyword>